<dbReference type="OrthoDB" id="426345at2"/>
<feature type="domain" description="SpoVT-AbrB" evidence="1">
    <location>
        <begin position="6"/>
        <end position="51"/>
    </location>
</feature>
<dbReference type="STRING" id="463301.SAMN04487955_108114"/>
<name>A0A1I7IX75_9GAMM</name>
<dbReference type="InterPro" id="IPR007159">
    <property type="entry name" value="SpoVT-AbrB_dom"/>
</dbReference>
<sequence>MPTATSRLTSKYQATIPGIVRKALGLHAGDAISFEIEDGEIRLRKARPIDLAFTNAVEGTLSEWESDVDEEAFREL</sequence>
<evidence type="ECO:0000259" key="1">
    <source>
        <dbReference type="SMART" id="SM00966"/>
    </source>
</evidence>
<dbReference type="GO" id="GO:0003677">
    <property type="term" value="F:DNA binding"/>
    <property type="evidence" value="ECO:0007669"/>
    <property type="project" value="InterPro"/>
</dbReference>
<dbReference type="EMBL" id="FPBP01000008">
    <property type="protein sequence ID" value="SFU77492.1"/>
    <property type="molecule type" value="Genomic_DNA"/>
</dbReference>
<dbReference type="Gene3D" id="2.10.260.10">
    <property type="match status" value="1"/>
</dbReference>
<keyword evidence="3" id="KW-1185">Reference proteome</keyword>
<reference evidence="3" key="1">
    <citation type="submission" date="2016-10" db="EMBL/GenBank/DDBJ databases">
        <authorList>
            <person name="Varghese N."/>
            <person name="Submissions S."/>
        </authorList>
    </citation>
    <scope>NUCLEOTIDE SEQUENCE [LARGE SCALE GENOMIC DNA]</scope>
    <source>
        <strain evidence="3">CGMCC 1.6981</strain>
    </source>
</reference>
<dbReference type="NCBIfam" id="TIGR01439">
    <property type="entry name" value="lp_hng_hel_AbrB"/>
    <property type="match status" value="1"/>
</dbReference>
<organism evidence="2 3">
    <name type="scientific">Halomonas korlensis</name>
    <dbReference type="NCBI Taxonomy" id="463301"/>
    <lineage>
        <taxon>Bacteria</taxon>
        <taxon>Pseudomonadati</taxon>
        <taxon>Pseudomonadota</taxon>
        <taxon>Gammaproteobacteria</taxon>
        <taxon>Oceanospirillales</taxon>
        <taxon>Halomonadaceae</taxon>
        <taxon>Halomonas</taxon>
    </lineage>
</organism>
<proteinExistence type="predicted"/>
<dbReference type="RefSeq" id="WP_089796215.1">
    <property type="nucleotide sequence ID" value="NZ_FPBP01000008.1"/>
</dbReference>
<dbReference type="AlphaFoldDB" id="A0A1I7IX75"/>
<dbReference type="Proteomes" id="UP000198693">
    <property type="component" value="Unassembled WGS sequence"/>
</dbReference>
<evidence type="ECO:0000313" key="3">
    <source>
        <dbReference type="Proteomes" id="UP000198693"/>
    </source>
</evidence>
<dbReference type="SUPFAM" id="SSF89447">
    <property type="entry name" value="AbrB/MazE/MraZ-like"/>
    <property type="match status" value="1"/>
</dbReference>
<evidence type="ECO:0000313" key="2">
    <source>
        <dbReference type="EMBL" id="SFU77492.1"/>
    </source>
</evidence>
<dbReference type="InterPro" id="IPR037914">
    <property type="entry name" value="SpoVT-AbrB_sf"/>
</dbReference>
<accession>A0A1I7IX75</accession>
<dbReference type="SMART" id="SM00966">
    <property type="entry name" value="SpoVT_AbrB"/>
    <property type="match status" value="1"/>
</dbReference>
<dbReference type="Pfam" id="PF04014">
    <property type="entry name" value="MazE_antitoxin"/>
    <property type="match status" value="1"/>
</dbReference>
<protein>
    <submittedName>
        <fullName evidence="2">Looped-hinge helix DNA binding domain-containing protein, AbrB family</fullName>
    </submittedName>
</protein>
<gene>
    <name evidence="2" type="ORF">SAMN04487955_108114</name>
</gene>